<dbReference type="InterPro" id="IPR011009">
    <property type="entry name" value="Kinase-like_dom_sf"/>
</dbReference>
<dbReference type="GO" id="GO:0016301">
    <property type="term" value="F:kinase activity"/>
    <property type="evidence" value="ECO:0007669"/>
    <property type="project" value="UniProtKB-KW"/>
</dbReference>
<reference evidence="2 3" key="1">
    <citation type="journal article" date="2018" name="Front. Plant Sci.">
        <title>Red Clover (Trifolium pratense) and Zigzag Clover (T. medium) - A Picture of Genomic Similarities and Differences.</title>
        <authorList>
            <person name="Dluhosova J."/>
            <person name="Istvanek J."/>
            <person name="Nedelnik J."/>
            <person name="Repkova J."/>
        </authorList>
    </citation>
    <scope>NUCLEOTIDE SEQUENCE [LARGE SCALE GENOMIC DNA]</scope>
    <source>
        <strain evidence="3">cv. 10/8</strain>
        <tissue evidence="2">Leaf</tissue>
    </source>
</reference>
<dbReference type="SUPFAM" id="SSF56112">
    <property type="entry name" value="Protein kinase-like (PK-like)"/>
    <property type="match status" value="1"/>
</dbReference>
<protein>
    <submittedName>
        <fullName evidence="2">Proline-rich receptor-like protein kinase PERK13-like</fullName>
    </submittedName>
</protein>
<keyword evidence="2" id="KW-0675">Receptor</keyword>
<accession>A0A392TWM3</accession>
<name>A0A392TWM3_9FABA</name>
<keyword evidence="2" id="KW-0418">Kinase</keyword>
<comment type="caution">
    <text evidence="2">The sequence shown here is derived from an EMBL/GenBank/DDBJ whole genome shotgun (WGS) entry which is preliminary data.</text>
</comment>
<dbReference type="Proteomes" id="UP000265520">
    <property type="component" value="Unassembled WGS sequence"/>
</dbReference>
<keyword evidence="3" id="KW-1185">Reference proteome</keyword>
<feature type="non-terminal residue" evidence="2">
    <location>
        <position position="50"/>
    </location>
</feature>
<sequence length="50" mass="5427">YVSGGSLERHLHGRKKVGKGSSTLPWSVRYKVAIGIAEAIAYLHSGTERC</sequence>
<dbReference type="Gene3D" id="1.10.510.10">
    <property type="entry name" value="Transferase(Phosphotransferase) domain 1"/>
    <property type="match status" value="1"/>
</dbReference>
<evidence type="ECO:0000313" key="2">
    <source>
        <dbReference type="EMBL" id="MCI65553.1"/>
    </source>
</evidence>
<evidence type="ECO:0000313" key="3">
    <source>
        <dbReference type="Proteomes" id="UP000265520"/>
    </source>
</evidence>
<organism evidence="2 3">
    <name type="scientific">Trifolium medium</name>
    <dbReference type="NCBI Taxonomy" id="97028"/>
    <lineage>
        <taxon>Eukaryota</taxon>
        <taxon>Viridiplantae</taxon>
        <taxon>Streptophyta</taxon>
        <taxon>Embryophyta</taxon>
        <taxon>Tracheophyta</taxon>
        <taxon>Spermatophyta</taxon>
        <taxon>Magnoliopsida</taxon>
        <taxon>eudicotyledons</taxon>
        <taxon>Gunneridae</taxon>
        <taxon>Pentapetalae</taxon>
        <taxon>rosids</taxon>
        <taxon>fabids</taxon>
        <taxon>Fabales</taxon>
        <taxon>Fabaceae</taxon>
        <taxon>Papilionoideae</taxon>
        <taxon>50 kb inversion clade</taxon>
        <taxon>NPAAA clade</taxon>
        <taxon>Hologalegina</taxon>
        <taxon>IRL clade</taxon>
        <taxon>Trifolieae</taxon>
        <taxon>Trifolium</taxon>
    </lineage>
</organism>
<keyword evidence="2" id="KW-0808">Transferase</keyword>
<feature type="non-terminal residue" evidence="2">
    <location>
        <position position="1"/>
    </location>
</feature>
<dbReference type="AlphaFoldDB" id="A0A392TWM3"/>
<feature type="region of interest" description="Disordered" evidence="1">
    <location>
        <begin position="1"/>
        <end position="22"/>
    </location>
</feature>
<evidence type="ECO:0000256" key="1">
    <source>
        <dbReference type="SAM" id="MobiDB-lite"/>
    </source>
</evidence>
<dbReference type="EMBL" id="LXQA010677962">
    <property type="protein sequence ID" value="MCI65553.1"/>
    <property type="molecule type" value="Genomic_DNA"/>
</dbReference>
<proteinExistence type="predicted"/>